<protein>
    <submittedName>
        <fullName evidence="1">Uncharacterized protein</fullName>
    </submittedName>
</protein>
<evidence type="ECO:0000313" key="2">
    <source>
        <dbReference type="Proteomes" id="UP000765509"/>
    </source>
</evidence>
<name>A0A9Q3GPQ7_9BASI</name>
<gene>
    <name evidence="1" type="ORF">O181_014309</name>
</gene>
<evidence type="ECO:0000313" key="1">
    <source>
        <dbReference type="EMBL" id="MBW0474594.1"/>
    </source>
</evidence>
<dbReference type="EMBL" id="AVOT02003793">
    <property type="protein sequence ID" value="MBW0474594.1"/>
    <property type="molecule type" value="Genomic_DNA"/>
</dbReference>
<comment type="caution">
    <text evidence="1">The sequence shown here is derived from an EMBL/GenBank/DDBJ whole genome shotgun (WGS) entry which is preliminary data.</text>
</comment>
<dbReference type="Proteomes" id="UP000765509">
    <property type="component" value="Unassembled WGS sequence"/>
</dbReference>
<proteinExistence type="predicted"/>
<keyword evidence="2" id="KW-1185">Reference proteome</keyword>
<reference evidence="1" key="1">
    <citation type="submission" date="2021-03" db="EMBL/GenBank/DDBJ databases">
        <title>Draft genome sequence of rust myrtle Austropuccinia psidii MF-1, a brazilian biotype.</title>
        <authorList>
            <person name="Quecine M.C."/>
            <person name="Pachon D.M.R."/>
            <person name="Bonatelli M.L."/>
            <person name="Correr F.H."/>
            <person name="Franceschini L.M."/>
            <person name="Leite T.F."/>
            <person name="Margarido G.R.A."/>
            <person name="Almeida C.A."/>
            <person name="Ferrarezi J.A."/>
            <person name="Labate C.A."/>
        </authorList>
    </citation>
    <scope>NUCLEOTIDE SEQUENCE</scope>
    <source>
        <strain evidence="1">MF-1</strain>
    </source>
</reference>
<accession>A0A9Q3GPQ7</accession>
<organism evidence="1 2">
    <name type="scientific">Austropuccinia psidii MF-1</name>
    <dbReference type="NCBI Taxonomy" id="1389203"/>
    <lineage>
        <taxon>Eukaryota</taxon>
        <taxon>Fungi</taxon>
        <taxon>Dikarya</taxon>
        <taxon>Basidiomycota</taxon>
        <taxon>Pucciniomycotina</taxon>
        <taxon>Pucciniomycetes</taxon>
        <taxon>Pucciniales</taxon>
        <taxon>Sphaerophragmiaceae</taxon>
        <taxon>Austropuccinia</taxon>
    </lineage>
</organism>
<dbReference type="AlphaFoldDB" id="A0A9Q3GPQ7"/>
<sequence length="133" mass="14910">MSSVLWPIGTFWGFMIFGPSHHSLATYGPNFIYSLRPYPATISLFFQFSTSPTPKARWVPNHKWAHLSQFGPPISTIPKMAKRTPGPKLATFNPWPLETTSLSPEIFSLNSGKERSFINVIGTKGFRCGAYMV</sequence>